<proteinExistence type="predicted"/>
<dbReference type="GO" id="GO:0043565">
    <property type="term" value="F:sequence-specific DNA binding"/>
    <property type="evidence" value="ECO:0007669"/>
    <property type="project" value="InterPro"/>
</dbReference>
<dbReference type="PROSITE" id="PS00041">
    <property type="entry name" value="HTH_ARAC_FAMILY_1"/>
    <property type="match status" value="1"/>
</dbReference>
<dbReference type="Pfam" id="PF12833">
    <property type="entry name" value="HTH_18"/>
    <property type="match status" value="1"/>
</dbReference>
<evidence type="ECO:0000256" key="3">
    <source>
        <dbReference type="ARBA" id="ARBA00023163"/>
    </source>
</evidence>
<organism evidence="5 6">
    <name type="scientific">Chryseolinea soli</name>
    <dbReference type="NCBI Taxonomy" id="2321403"/>
    <lineage>
        <taxon>Bacteria</taxon>
        <taxon>Pseudomonadati</taxon>
        <taxon>Bacteroidota</taxon>
        <taxon>Cytophagia</taxon>
        <taxon>Cytophagales</taxon>
        <taxon>Fulvivirgaceae</taxon>
        <taxon>Chryseolinea</taxon>
    </lineage>
</organism>
<keyword evidence="2" id="KW-0238">DNA-binding</keyword>
<dbReference type="Gene3D" id="3.40.50.880">
    <property type="match status" value="1"/>
</dbReference>
<sequence>MKRIGLLLPYDYQLFSIATILDVLGTANAICERQKKQAPFAITLVQLPEQILQHGSSFHGHPVKSIHARTPYDIVLIPAINLHDKAATKQKNMPFVPWLQKQFKTGAEMASVCTGADLFAATGLLNGKLATTHMDACPDFIVDYPSVYVKPGRTITIDERCYTSGGATSSFHLLIFLIQKYGGNELAVRVSKIFCIDLNRSQQSYFSTFRPDYSHNDELVKKIQRNMEENYLHITTVEEITKDLPASRRNIVRRFKQATGVPPIEYLQHIRIEKAKRQLELSDLNISEIINETGYTDPKSFRKIFVKLVGMTASEYRNKLGIK</sequence>
<dbReference type="KEGG" id="chk:D4L85_15375"/>
<dbReference type="InterPro" id="IPR052158">
    <property type="entry name" value="INH-QAR"/>
</dbReference>
<dbReference type="InterPro" id="IPR009057">
    <property type="entry name" value="Homeodomain-like_sf"/>
</dbReference>
<dbReference type="InterPro" id="IPR018060">
    <property type="entry name" value="HTH_AraC"/>
</dbReference>
<dbReference type="GO" id="GO:0003700">
    <property type="term" value="F:DNA-binding transcription factor activity"/>
    <property type="evidence" value="ECO:0007669"/>
    <property type="project" value="InterPro"/>
</dbReference>
<keyword evidence="3" id="KW-0804">Transcription</keyword>
<evidence type="ECO:0000259" key="4">
    <source>
        <dbReference type="PROSITE" id="PS01124"/>
    </source>
</evidence>
<evidence type="ECO:0000313" key="5">
    <source>
        <dbReference type="EMBL" id="AYB31859.1"/>
    </source>
</evidence>
<dbReference type="SMART" id="SM00342">
    <property type="entry name" value="HTH_ARAC"/>
    <property type="match status" value="1"/>
</dbReference>
<dbReference type="SUPFAM" id="SSF52317">
    <property type="entry name" value="Class I glutamine amidotransferase-like"/>
    <property type="match status" value="1"/>
</dbReference>
<dbReference type="PROSITE" id="PS01124">
    <property type="entry name" value="HTH_ARAC_FAMILY_2"/>
    <property type="match status" value="1"/>
</dbReference>
<dbReference type="InterPro" id="IPR029062">
    <property type="entry name" value="Class_I_gatase-like"/>
</dbReference>
<evidence type="ECO:0000256" key="2">
    <source>
        <dbReference type="ARBA" id="ARBA00023125"/>
    </source>
</evidence>
<keyword evidence="6" id="KW-1185">Reference proteome</keyword>
<dbReference type="Gene3D" id="1.10.10.60">
    <property type="entry name" value="Homeodomain-like"/>
    <property type="match status" value="2"/>
</dbReference>
<dbReference type="Pfam" id="PF01965">
    <property type="entry name" value="DJ-1_PfpI"/>
    <property type="match status" value="1"/>
</dbReference>
<dbReference type="RefSeq" id="WP_119755120.1">
    <property type="nucleotide sequence ID" value="NZ_CP032382.1"/>
</dbReference>
<evidence type="ECO:0000256" key="1">
    <source>
        <dbReference type="ARBA" id="ARBA00023015"/>
    </source>
</evidence>
<dbReference type="InterPro" id="IPR018062">
    <property type="entry name" value="HTH_AraC-typ_CS"/>
</dbReference>
<dbReference type="InterPro" id="IPR002818">
    <property type="entry name" value="DJ-1/PfpI"/>
</dbReference>
<accession>A0A385SKV7</accession>
<dbReference type="EMBL" id="CP032382">
    <property type="protein sequence ID" value="AYB31859.1"/>
    <property type="molecule type" value="Genomic_DNA"/>
</dbReference>
<protein>
    <submittedName>
        <fullName evidence="5">Helix-turn-helix domain-containing protein</fullName>
    </submittedName>
</protein>
<name>A0A385SKV7_9BACT</name>
<dbReference type="SUPFAM" id="SSF46689">
    <property type="entry name" value="Homeodomain-like"/>
    <property type="match status" value="2"/>
</dbReference>
<feature type="domain" description="HTH araC/xylS-type" evidence="4">
    <location>
        <begin position="217"/>
        <end position="319"/>
    </location>
</feature>
<gene>
    <name evidence="5" type="ORF">D4L85_15375</name>
</gene>
<dbReference type="PANTHER" id="PTHR43130">
    <property type="entry name" value="ARAC-FAMILY TRANSCRIPTIONAL REGULATOR"/>
    <property type="match status" value="1"/>
</dbReference>
<dbReference type="Proteomes" id="UP000266183">
    <property type="component" value="Chromosome"/>
</dbReference>
<keyword evidence="1" id="KW-0805">Transcription regulation</keyword>
<reference evidence="6" key="1">
    <citation type="submission" date="2018-09" db="EMBL/GenBank/DDBJ databases">
        <title>Chryseolinea sp. KIS68-18 isolated from soil.</title>
        <authorList>
            <person name="Weon H.-Y."/>
            <person name="Kwon S.-W."/>
            <person name="Lee S.A."/>
        </authorList>
    </citation>
    <scope>NUCLEOTIDE SEQUENCE [LARGE SCALE GENOMIC DNA]</scope>
    <source>
        <strain evidence="6">KIS68-18</strain>
    </source>
</reference>
<dbReference type="PANTHER" id="PTHR43130:SF11">
    <property type="entry name" value="TRANSCRIPTIONAL REGULATORY PROTEIN"/>
    <property type="match status" value="1"/>
</dbReference>
<evidence type="ECO:0000313" key="6">
    <source>
        <dbReference type="Proteomes" id="UP000266183"/>
    </source>
</evidence>
<dbReference type="OrthoDB" id="9803764at2"/>
<dbReference type="AlphaFoldDB" id="A0A385SKV7"/>